<proteinExistence type="predicted"/>
<protein>
    <submittedName>
        <fullName evidence="2">Uncharacterized protein</fullName>
    </submittedName>
</protein>
<keyword evidence="3" id="KW-1185">Reference proteome</keyword>
<accession>A0ABN9U647</accession>
<evidence type="ECO:0000313" key="2">
    <source>
        <dbReference type="EMBL" id="CAK0853102.1"/>
    </source>
</evidence>
<name>A0ABN9U647_9DINO</name>
<organism evidence="2 3">
    <name type="scientific">Prorocentrum cordatum</name>
    <dbReference type="NCBI Taxonomy" id="2364126"/>
    <lineage>
        <taxon>Eukaryota</taxon>
        <taxon>Sar</taxon>
        <taxon>Alveolata</taxon>
        <taxon>Dinophyceae</taxon>
        <taxon>Prorocentrales</taxon>
        <taxon>Prorocentraceae</taxon>
        <taxon>Prorocentrum</taxon>
    </lineage>
</organism>
<comment type="caution">
    <text evidence="2">The sequence shown here is derived from an EMBL/GenBank/DDBJ whole genome shotgun (WGS) entry which is preliminary data.</text>
</comment>
<reference evidence="2" key="1">
    <citation type="submission" date="2023-10" db="EMBL/GenBank/DDBJ databases">
        <authorList>
            <person name="Chen Y."/>
            <person name="Shah S."/>
            <person name="Dougan E. K."/>
            <person name="Thang M."/>
            <person name="Chan C."/>
        </authorList>
    </citation>
    <scope>NUCLEOTIDE SEQUENCE [LARGE SCALE GENOMIC DNA]</scope>
</reference>
<gene>
    <name evidence="2" type="ORF">PCOR1329_LOCUS44695</name>
</gene>
<feature type="compositionally biased region" description="Acidic residues" evidence="1">
    <location>
        <begin position="143"/>
        <end position="154"/>
    </location>
</feature>
<evidence type="ECO:0000256" key="1">
    <source>
        <dbReference type="SAM" id="MobiDB-lite"/>
    </source>
</evidence>
<evidence type="ECO:0000313" key="3">
    <source>
        <dbReference type="Proteomes" id="UP001189429"/>
    </source>
</evidence>
<feature type="region of interest" description="Disordered" evidence="1">
    <location>
        <begin position="89"/>
        <end position="154"/>
    </location>
</feature>
<dbReference type="EMBL" id="CAUYUJ010015373">
    <property type="protein sequence ID" value="CAK0853102.1"/>
    <property type="molecule type" value="Genomic_DNA"/>
</dbReference>
<dbReference type="Proteomes" id="UP001189429">
    <property type="component" value="Unassembled WGS sequence"/>
</dbReference>
<sequence>MAMAPSTQGSSHVGVYDWRKDVENMKIVLHEMLEDAPKHRYSDSLNEQLDKLLVAVVEITSSSEKATAKQESALLEKFAAIREDFKEAKSTFDNMMQPPARKVRRTPSSPDDATAPVPTSAEIMGSDSESIEVLEDGTQPPFDDFDEPTDSLRQ</sequence>